<protein>
    <submittedName>
        <fullName evidence="2">Uncharacterized protein</fullName>
    </submittedName>
</protein>
<keyword evidence="1" id="KW-0812">Transmembrane</keyword>
<organism evidence="2 3">
    <name type="scientific">Alteromonas hispanica</name>
    <dbReference type="NCBI Taxonomy" id="315421"/>
    <lineage>
        <taxon>Bacteria</taxon>
        <taxon>Pseudomonadati</taxon>
        <taxon>Pseudomonadota</taxon>
        <taxon>Gammaproteobacteria</taxon>
        <taxon>Alteromonadales</taxon>
        <taxon>Alteromonadaceae</taxon>
        <taxon>Alteromonas/Salinimonas group</taxon>
        <taxon>Alteromonas</taxon>
    </lineage>
</organism>
<dbReference type="EMBL" id="JAAAWP010000013">
    <property type="protein sequence ID" value="NDW22996.1"/>
    <property type="molecule type" value="Genomic_DNA"/>
</dbReference>
<dbReference type="RefSeq" id="WP_163112657.1">
    <property type="nucleotide sequence ID" value="NZ_JAAAWP010000013.1"/>
</dbReference>
<dbReference type="Proteomes" id="UP000478837">
    <property type="component" value="Unassembled WGS sequence"/>
</dbReference>
<gene>
    <name evidence="2" type="ORF">GTW09_15860</name>
</gene>
<keyword evidence="1" id="KW-1133">Transmembrane helix</keyword>
<feature type="transmembrane region" description="Helical" evidence="1">
    <location>
        <begin position="65"/>
        <end position="84"/>
    </location>
</feature>
<name>A0A6L9MXV7_9ALTE</name>
<sequence length="87" mass="9559">MKADVFGVRLIFGFLTVAMLIAVRGLFFDYDLKILALATGCLATFFFITTIRAKQLAQSNFKFTNLQKVSVGAWALLTALSFVSNAT</sequence>
<feature type="transmembrane region" description="Helical" evidence="1">
    <location>
        <begin position="34"/>
        <end position="53"/>
    </location>
</feature>
<comment type="caution">
    <text evidence="2">The sequence shown here is derived from an EMBL/GenBank/DDBJ whole genome shotgun (WGS) entry which is preliminary data.</text>
</comment>
<proteinExistence type="predicted"/>
<feature type="transmembrane region" description="Helical" evidence="1">
    <location>
        <begin position="7"/>
        <end position="28"/>
    </location>
</feature>
<evidence type="ECO:0000313" key="3">
    <source>
        <dbReference type="Proteomes" id="UP000478837"/>
    </source>
</evidence>
<keyword evidence="1" id="KW-0472">Membrane</keyword>
<keyword evidence="3" id="KW-1185">Reference proteome</keyword>
<evidence type="ECO:0000313" key="2">
    <source>
        <dbReference type="EMBL" id="NDW22996.1"/>
    </source>
</evidence>
<dbReference type="AlphaFoldDB" id="A0A6L9MXV7"/>
<accession>A0A6L9MXV7</accession>
<reference evidence="2 3" key="1">
    <citation type="submission" date="2020-01" db="EMBL/GenBank/DDBJ databases">
        <title>Genomes of bacteria type strains.</title>
        <authorList>
            <person name="Chen J."/>
            <person name="Zhu S."/>
            <person name="Yang J."/>
        </authorList>
    </citation>
    <scope>NUCLEOTIDE SEQUENCE [LARGE SCALE GENOMIC DNA]</scope>
    <source>
        <strain evidence="2 3">LMG 22958</strain>
    </source>
</reference>
<evidence type="ECO:0000256" key="1">
    <source>
        <dbReference type="SAM" id="Phobius"/>
    </source>
</evidence>